<feature type="compositionally biased region" description="Basic and acidic residues" evidence="1">
    <location>
        <begin position="340"/>
        <end position="350"/>
    </location>
</feature>
<proteinExistence type="predicted"/>
<evidence type="ECO:0000313" key="2">
    <source>
        <dbReference type="EMBL" id="GBE90277.1"/>
    </source>
</evidence>
<feature type="region of interest" description="Disordered" evidence="1">
    <location>
        <begin position="1"/>
        <end position="25"/>
    </location>
</feature>
<dbReference type="GeneID" id="38787194"/>
<dbReference type="Proteomes" id="UP000287166">
    <property type="component" value="Unassembled WGS sequence"/>
</dbReference>
<dbReference type="AlphaFoldDB" id="A0A401H754"/>
<protein>
    <submittedName>
        <fullName evidence="2">Uncharacterized protein</fullName>
    </submittedName>
</protein>
<evidence type="ECO:0000313" key="3">
    <source>
        <dbReference type="Proteomes" id="UP000287166"/>
    </source>
</evidence>
<organism evidence="2 3">
    <name type="scientific">Sparassis crispa</name>
    <dbReference type="NCBI Taxonomy" id="139825"/>
    <lineage>
        <taxon>Eukaryota</taxon>
        <taxon>Fungi</taxon>
        <taxon>Dikarya</taxon>
        <taxon>Basidiomycota</taxon>
        <taxon>Agaricomycotina</taxon>
        <taxon>Agaricomycetes</taxon>
        <taxon>Polyporales</taxon>
        <taxon>Sparassidaceae</taxon>
        <taxon>Sparassis</taxon>
    </lineage>
</organism>
<dbReference type="InParanoid" id="A0A401H754"/>
<keyword evidence="3" id="KW-1185">Reference proteome</keyword>
<evidence type="ECO:0000256" key="1">
    <source>
        <dbReference type="SAM" id="MobiDB-lite"/>
    </source>
</evidence>
<comment type="caution">
    <text evidence="2">The sequence shown here is derived from an EMBL/GenBank/DDBJ whole genome shotgun (WGS) entry which is preliminary data.</text>
</comment>
<feature type="compositionally biased region" description="Low complexity" evidence="1">
    <location>
        <begin position="1"/>
        <end position="24"/>
    </location>
</feature>
<dbReference type="EMBL" id="BFAD01000021">
    <property type="protein sequence ID" value="GBE90277.1"/>
    <property type="molecule type" value="Genomic_DNA"/>
</dbReference>
<sequence length="364" mass="39697">MSKSTGKSAPAAKPAKATAASESSLEMSADMRIVGDNNTVLSKKAVAGTWDSPTPEEFLTHLGESLKAPPLERCIIRFLQDHQESGNILASRVTKSFKDGGMPESKVWGGADAVTFARDDELLDGPMGGYRNEGVKWASFGAPITFWHWPLGTSDMVSGSWCWEVTGNEDGDWDDAALTGLLTAVGAMTAYATRRLFKNGHPSKVWVVRVDEAGDDKGVDHTINGLKFTFHHRCALCGRGPPWVSYHDHVQCPLMGTMNKVREHLGYEPMHAEAGCVIRKDALRPMDVEKEYKELRKTLEDLEKRVKQCEQLIETLQGKKRKGGAAPDADAPPSKKQKKNKDASKEEKKAGPSKPKPGKGGGKA</sequence>
<name>A0A401H754_9APHY</name>
<accession>A0A401H754</accession>
<feature type="compositionally biased region" description="Low complexity" evidence="1">
    <location>
        <begin position="324"/>
        <end position="334"/>
    </location>
</feature>
<dbReference type="RefSeq" id="XP_027621190.1">
    <property type="nucleotide sequence ID" value="XM_027765389.1"/>
</dbReference>
<dbReference type="OrthoDB" id="2755617at2759"/>
<reference evidence="2 3" key="1">
    <citation type="journal article" date="2018" name="Sci. Rep.">
        <title>Genome sequence of the cauliflower mushroom Sparassis crispa (Hanabiratake) and its association with beneficial usage.</title>
        <authorList>
            <person name="Kiyama R."/>
            <person name="Furutani Y."/>
            <person name="Kawaguchi K."/>
            <person name="Nakanishi T."/>
        </authorList>
    </citation>
    <scope>NUCLEOTIDE SEQUENCE [LARGE SCALE GENOMIC DNA]</scope>
</reference>
<gene>
    <name evidence="2" type="ORF">SCP_2100030</name>
</gene>
<feature type="region of interest" description="Disordered" evidence="1">
    <location>
        <begin position="315"/>
        <end position="364"/>
    </location>
</feature>